<organism evidence="1 2">
    <name type="scientific">Pontivivens marinum</name>
    <dbReference type="NCBI Taxonomy" id="1690039"/>
    <lineage>
        <taxon>Bacteria</taxon>
        <taxon>Pseudomonadati</taxon>
        <taxon>Pseudomonadota</taxon>
        <taxon>Alphaproteobacteria</taxon>
        <taxon>Rhodobacterales</taxon>
        <taxon>Paracoccaceae</taxon>
        <taxon>Pontivivens</taxon>
    </lineage>
</organism>
<dbReference type="AlphaFoldDB" id="A0A2C9CTM7"/>
<dbReference type="OrthoDB" id="7844015at2"/>
<evidence type="ECO:0008006" key="3">
    <source>
        <dbReference type="Google" id="ProtNLM"/>
    </source>
</evidence>
<name>A0A2C9CTM7_9RHOB</name>
<dbReference type="EMBL" id="OCTN01000005">
    <property type="protein sequence ID" value="SOH94588.1"/>
    <property type="molecule type" value="Genomic_DNA"/>
</dbReference>
<keyword evidence="2" id="KW-1185">Reference proteome</keyword>
<reference evidence="2" key="1">
    <citation type="submission" date="2017-09" db="EMBL/GenBank/DDBJ databases">
        <authorList>
            <person name="Varghese N."/>
            <person name="Submissions S."/>
        </authorList>
    </citation>
    <scope>NUCLEOTIDE SEQUENCE [LARGE SCALE GENOMIC DNA]</scope>
    <source>
        <strain evidence="2">C7</strain>
    </source>
</reference>
<evidence type="ECO:0000313" key="1">
    <source>
        <dbReference type="EMBL" id="SOH94588.1"/>
    </source>
</evidence>
<gene>
    <name evidence="1" type="ORF">SAMN06273572_1058</name>
</gene>
<dbReference type="RefSeq" id="WP_097930354.1">
    <property type="nucleotide sequence ID" value="NZ_OCTN01000005.1"/>
</dbReference>
<proteinExistence type="predicted"/>
<accession>A0A2C9CTM7</accession>
<dbReference type="Proteomes" id="UP000220034">
    <property type="component" value="Unassembled WGS sequence"/>
</dbReference>
<sequence>MHRILFTAAMLIGGAAHAEPFEHHYDVSFAGLRVASANVAGEITDTTYNATARMEARGLAGLISSDFTASVRGGRTGPSGFAPQAFVQVSGGRDASRLDIAYRDGTPVNIVSTPPRDEDERDIPTLSKQADTVDFLTAVLALTQPGTAEEICSRSFDSFTMTKRVRIEGQGITAGTQSCSVIYQKVHTETLVARDPQPYTLELRPLQGDQFEVSRILGPSEFGRAVITRTN</sequence>
<evidence type="ECO:0000313" key="2">
    <source>
        <dbReference type="Proteomes" id="UP000220034"/>
    </source>
</evidence>
<protein>
    <recommendedName>
        <fullName evidence="3">DUF3108 domain-containing protein</fullName>
    </recommendedName>
</protein>